<dbReference type="WBParaSite" id="nRc.2.0.1.t09982-RA">
    <property type="protein sequence ID" value="nRc.2.0.1.t09982-RA"/>
    <property type="gene ID" value="nRc.2.0.1.g09982"/>
</dbReference>
<keyword evidence="1" id="KW-1185">Reference proteome</keyword>
<dbReference type="Proteomes" id="UP000887565">
    <property type="component" value="Unplaced"/>
</dbReference>
<name>A0A915I8A4_ROMCU</name>
<sequence>MALNLTQPPADNEGACQTISTCVFGCSEVCETAWIPYIFGTTQHINNEITPRTYSLIYWIKTDTPSGSRALASSSGIGCGLIKILNPLVPGVFGAKVSVRSGVNWQLAPEPKTDLTLCCLTAWAPGGRRSEANMAYRTREIPIWSSPGMFY</sequence>
<evidence type="ECO:0000313" key="1">
    <source>
        <dbReference type="Proteomes" id="UP000887565"/>
    </source>
</evidence>
<proteinExistence type="predicted"/>
<dbReference type="AlphaFoldDB" id="A0A915I8A4"/>
<evidence type="ECO:0000313" key="2">
    <source>
        <dbReference type="WBParaSite" id="nRc.2.0.1.t09982-RA"/>
    </source>
</evidence>
<organism evidence="1 2">
    <name type="scientific">Romanomermis culicivorax</name>
    <name type="common">Nematode worm</name>
    <dbReference type="NCBI Taxonomy" id="13658"/>
    <lineage>
        <taxon>Eukaryota</taxon>
        <taxon>Metazoa</taxon>
        <taxon>Ecdysozoa</taxon>
        <taxon>Nematoda</taxon>
        <taxon>Enoplea</taxon>
        <taxon>Dorylaimia</taxon>
        <taxon>Mermithida</taxon>
        <taxon>Mermithoidea</taxon>
        <taxon>Mermithidae</taxon>
        <taxon>Romanomermis</taxon>
    </lineage>
</organism>
<protein>
    <submittedName>
        <fullName evidence="2">Uncharacterized protein</fullName>
    </submittedName>
</protein>
<accession>A0A915I8A4</accession>
<reference evidence="2" key="1">
    <citation type="submission" date="2022-11" db="UniProtKB">
        <authorList>
            <consortium name="WormBaseParasite"/>
        </authorList>
    </citation>
    <scope>IDENTIFICATION</scope>
</reference>